<dbReference type="KEGG" id="gtt:GUITHDRAFT_88432"/>
<keyword evidence="4" id="KW-1185">Reference proteome</keyword>
<dbReference type="EMBL" id="JH993024">
    <property type="protein sequence ID" value="EKX41326.1"/>
    <property type="molecule type" value="Genomic_DNA"/>
</dbReference>
<dbReference type="PROSITE" id="PS50011">
    <property type="entry name" value="PROTEIN_KINASE_DOM"/>
    <property type="match status" value="1"/>
</dbReference>
<reference evidence="2 4" key="1">
    <citation type="journal article" date="2012" name="Nature">
        <title>Algal genomes reveal evolutionary mosaicism and the fate of nucleomorphs.</title>
        <authorList>
            <consortium name="DOE Joint Genome Institute"/>
            <person name="Curtis B.A."/>
            <person name="Tanifuji G."/>
            <person name="Burki F."/>
            <person name="Gruber A."/>
            <person name="Irimia M."/>
            <person name="Maruyama S."/>
            <person name="Arias M.C."/>
            <person name="Ball S.G."/>
            <person name="Gile G.H."/>
            <person name="Hirakawa Y."/>
            <person name="Hopkins J.F."/>
            <person name="Kuo A."/>
            <person name="Rensing S.A."/>
            <person name="Schmutz J."/>
            <person name="Symeonidi A."/>
            <person name="Elias M."/>
            <person name="Eveleigh R.J."/>
            <person name="Herman E.K."/>
            <person name="Klute M.J."/>
            <person name="Nakayama T."/>
            <person name="Obornik M."/>
            <person name="Reyes-Prieto A."/>
            <person name="Armbrust E.V."/>
            <person name="Aves S.J."/>
            <person name="Beiko R.G."/>
            <person name="Coutinho P."/>
            <person name="Dacks J.B."/>
            <person name="Durnford D.G."/>
            <person name="Fast N.M."/>
            <person name="Green B.R."/>
            <person name="Grisdale C.J."/>
            <person name="Hempel F."/>
            <person name="Henrissat B."/>
            <person name="Hoppner M.P."/>
            <person name="Ishida K."/>
            <person name="Kim E."/>
            <person name="Koreny L."/>
            <person name="Kroth P.G."/>
            <person name="Liu Y."/>
            <person name="Malik S.B."/>
            <person name="Maier U.G."/>
            <person name="McRose D."/>
            <person name="Mock T."/>
            <person name="Neilson J.A."/>
            <person name="Onodera N.T."/>
            <person name="Poole A.M."/>
            <person name="Pritham E.J."/>
            <person name="Richards T.A."/>
            <person name="Rocap G."/>
            <person name="Roy S.W."/>
            <person name="Sarai C."/>
            <person name="Schaack S."/>
            <person name="Shirato S."/>
            <person name="Slamovits C.H."/>
            <person name="Spencer D.F."/>
            <person name="Suzuki S."/>
            <person name="Worden A.Z."/>
            <person name="Zauner S."/>
            <person name="Barry K."/>
            <person name="Bell C."/>
            <person name="Bharti A.K."/>
            <person name="Crow J.A."/>
            <person name="Grimwood J."/>
            <person name="Kramer R."/>
            <person name="Lindquist E."/>
            <person name="Lucas S."/>
            <person name="Salamov A."/>
            <person name="McFadden G.I."/>
            <person name="Lane C.E."/>
            <person name="Keeling P.J."/>
            <person name="Gray M.W."/>
            <person name="Grigoriev I.V."/>
            <person name="Archibald J.M."/>
        </authorList>
    </citation>
    <scope>NUCLEOTIDE SEQUENCE</scope>
    <source>
        <strain evidence="2 4">CCMP2712</strain>
    </source>
</reference>
<dbReference type="Pfam" id="PF00069">
    <property type="entry name" value="Pkinase"/>
    <property type="match status" value="1"/>
</dbReference>
<dbReference type="PROSITE" id="PS00108">
    <property type="entry name" value="PROTEIN_KINASE_ST"/>
    <property type="match status" value="1"/>
</dbReference>
<reference evidence="4" key="2">
    <citation type="submission" date="2012-11" db="EMBL/GenBank/DDBJ databases">
        <authorList>
            <person name="Kuo A."/>
            <person name="Curtis B.A."/>
            <person name="Tanifuji G."/>
            <person name="Burki F."/>
            <person name="Gruber A."/>
            <person name="Irimia M."/>
            <person name="Maruyama S."/>
            <person name="Arias M.C."/>
            <person name="Ball S.G."/>
            <person name="Gile G.H."/>
            <person name="Hirakawa Y."/>
            <person name="Hopkins J.F."/>
            <person name="Rensing S.A."/>
            <person name="Schmutz J."/>
            <person name="Symeonidi A."/>
            <person name="Elias M."/>
            <person name="Eveleigh R.J."/>
            <person name="Herman E.K."/>
            <person name="Klute M.J."/>
            <person name="Nakayama T."/>
            <person name="Obornik M."/>
            <person name="Reyes-Prieto A."/>
            <person name="Armbrust E.V."/>
            <person name="Aves S.J."/>
            <person name="Beiko R.G."/>
            <person name="Coutinho P."/>
            <person name="Dacks J.B."/>
            <person name="Durnford D.G."/>
            <person name="Fast N.M."/>
            <person name="Green B.R."/>
            <person name="Grisdale C."/>
            <person name="Hempe F."/>
            <person name="Henrissat B."/>
            <person name="Hoppner M.P."/>
            <person name="Ishida K.-I."/>
            <person name="Kim E."/>
            <person name="Koreny L."/>
            <person name="Kroth P.G."/>
            <person name="Liu Y."/>
            <person name="Malik S.-B."/>
            <person name="Maier U.G."/>
            <person name="McRose D."/>
            <person name="Mock T."/>
            <person name="Neilson J.A."/>
            <person name="Onodera N.T."/>
            <person name="Poole A.M."/>
            <person name="Pritham E.J."/>
            <person name="Richards T.A."/>
            <person name="Rocap G."/>
            <person name="Roy S.W."/>
            <person name="Sarai C."/>
            <person name="Schaack S."/>
            <person name="Shirato S."/>
            <person name="Slamovits C.H."/>
            <person name="Spencer D.F."/>
            <person name="Suzuki S."/>
            <person name="Worden A.Z."/>
            <person name="Zauner S."/>
            <person name="Barry K."/>
            <person name="Bell C."/>
            <person name="Bharti A.K."/>
            <person name="Crow J.A."/>
            <person name="Grimwood J."/>
            <person name="Kramer R."/>
            <person name="Lindquist E."/>
            <person name="Lucas S."/>
            <person name="Salamov A."/>
            <person name="McFadden G.I."/>
            <person name="Lane C.E."/>
            <person name="Keeling P.J."/>
            <person name="Gray M.W."/>
            <person name="Grigoriev I.V."/>
            <person name="Archibald J.M."/>
        </authorList>
    </citation>
    <scope>NUCLEOTIDE SEQUENCE</scope>
    <source>
        <strain evidence="4">CCMP2712</strain>
    </source>
</reference>
<dbReference type="eggNOG" id="KOG0032">
    <property type="taxonomic scope" value="Eukaryota"/>
</dbReference>
<organism evidence="2">
    <name type="scientific">Guillardia theta (strain CCMP2712)</name>
    <name type="common">Cryptophyte</name>
    <dbReference type="NCBI Taxonomy" id="905079"/>
    <lineage>
        <taxon>Eukaryota</taxon>
        <taxon>Cryptophyceae</taxon>
        <taxon>Pyrenomonadales</taxon>
        <taxon>Geminigeraceae</taxon>
        <taxon>Guillardia</taxon>
    </lineage>
</organism>
<dbReference type="Gene3D" id="1.10.510.10">
    <property type="entry name" value="Transferase(Phosphotransferase) domain 1"/>
    <property type="match status" value="1"/>
</dbReference>
<gene>
    <name evidence="2" type="ORF">GUITHDRAFT_88432</name>
</gene>
<dbReference type="GO" id="GO:0005524">
    <property type="term" value="F:ATP binding"/>
    <property type="evidence" value="ECO:0007669"/>
    <property type="project" value="InterPro"/>
</dbReference>
<evidence type="ECO:0000313" key="2">
    <source>
        <dbReference type="EMBL" id="EKX41326.1"/>
    </source>
</evidence>
<dbReference type="InterPro" id="IPR011009">
    <property type="entry name" value="Kinase-like_dom_sf"/>
</dbReference>
<dbReference type="InterPro" id="IPR000719">
    <property type="entry name" value="Prot_kinase_dom"/>
</dbReference>
<dbReference type="RefSeq" id="XP_005828306.1">
    <property type="nucleotide sequence ID" value="XM_005828249.1"/>
</dbReference>
<dbReference type="PaxDb" id="55529-EKX41326"/>
<dbReference type="AlphaFoldDB" id="L1IYM8"/>
<dbReference type="STRING" id="905079.L1IYM8"/>
<evidence type="ECO:0000313" key="3">
    <source>
        <dbReference type="EnsemblProtists" id="EKX41326"/>
    </source>
</evidence>
<sequence>MEMALGGEMFGRIAERGAFTELEAANAFRQILEAVGHMHTRGVVHCDLKPENILYEDDTDRQIKIADFGFAQFIPGGSDGGQTLTKQLGTLSYTAPEILMGIGYDTKADMWSLGVILYILLSGIPPFGKRRGETDHDVKRNICRGNWRFYDSHFRNVSEQAKDLVKCLIVLDPKKRLDYEQALSHSWFQVLVYFLRLFPPFLLFCSPHHLPLLASTPTSAPAPSPALCAPHCHPLITYHLSVSFGCLSLPVALSRFR</sequence>
<dbReference type="OrthoDB" id="40902at2759"/>
<dbReference type="OMA" id="APEMICM"/>
<evidence type="ECO:0000313" key="4">
    <source>
        <dbReference type="Proteomes" id="UP000011087"/>
    </source>
</evidence>
<dbReference type="EnsemblProtists" id="EKX41326">
    <property type="protein sequence ID" value="EKX41326"/>
    <property type="gene ID" value="GUITHDRAFT_88432"/>
</dbReference>
<protein>
    <recommendedName>
        <fullName evidence="1">Protein kinase domain-containing protein</fullName>
    </recommendedName>
</protein>
<name>L1IYM8_GUITC</name>
<dbReference type="SUPFAM" id="SSF56112">
    <property type="entry name" value="Protein kinase-like (PK-like)"/>
    <property type="match status" value="1"/>
</dbReference>
<dbReference type="Proteomes" id="UP000011087">
    <property type="component" value="Unassembled WGS sequence"/>
</dbReference>
<dbReference type="HOGENOM" id="CLU_000288_63_0_1"/>
<evidence type="ECO:0000259" key="1">
    <source>
        <dbReference type="PROSITE" id="PS50011"/>
    </source>
</evidence>
<dbReference type="SMART" id="SM00220">
    <property type="entry name" value="S_TKc"/>
    <property type="match status" value="1"/>
</dbReference>
<dbReference type="PANTHER" id="PTHR24347">
    <property type="entry name" value="SERINE/THREONINE-PROTEIN KINASE"/>
    <property type="match status" value="1"/>
</dbReference>
<dbReference type="InterPro" id="IPR008271">
    <property type="entry name" value="Ser/Thr_kinase_AS"/>
</dbReference>
<feature type="domain" description="Protein kinase" evidence="1">
    <location>
        <begin position="1"/>
        <end position="188"/>
    </location>
</feature>
<dbReference type="GeneID" id="17297989"/>
<proteinExistence type="predicted"/>
<dbReference type="GO" id="GO:0004672">
    <property type="term" value="F:protein kinase activity"/>
    <property type="evidence" value="ECO:0007669"/>
    <property type="project" value="InterPro"/>
</dbReference>
<reference evidence="3" key="3">
    <citation type="submission" date="2015-06" db="UniProtKB">
        <authorList>
            <consortium name="EnsemblProtists"/>
        </authorList>
    </citation>
    <scope>IDENTIFICATION</scope>
</reference>
<accession>L1IYM8</accession>